<evidence type="ECO:0000259" key="9">
    <source>
        <dbReference type="Pfam" id="PF01571"/>
    </source>
</evidence>
<evidence type="ECO:0000256" key="8">
    <source>
        <dbReference type="PIRSR" id="PIRSR006487-1"/>
    </source>
</evidence>
<gene>
    <name evidence="7 11" type="primary">gcvT</name>
    <name evidence="11" type="ORF">BA177_12780</name>
</gene>
<keyword evidence="3 7" id="KW-0032">Aminotransferase</keyword>
<evidence type="ECO:0000256" key="6">
    <source>
        <dbReference type="ARBA" id="ARBA00047665"/>
    </source>
</evidence>
<dbReference type="GO" id="GO:0005829">
    <property type="term" value="C:cytosol"/>
    <property type="evidence" value="ECO:0007669"/>
    <property type="project" value="TreeGrafter"/>
</dbReference>
<dbReference type="InterPro" id="IPR022903">
    <property type="entry name" value="GcvT_bac"/>
</dbReference>
<feature type="binding site" evidence="8">
    <location>
        <position position="196"/>
    </location>
    <ligand>
        <name>substrate</name>
    </ligand>
</feature>
<dbReference type="EMBL" id="CP016268">
    <property type="protein sequence ID" value="ANO53215.1"/>
    <property type="molecule type" value="Genomic_DNA"/>
</dbReference>
<dbReference type="EC" id="2.1.2.10" evidence="2 7"/>
<keyword evidence="12" id="KW-1185">Reference proteome</keyword>
<evidence type="ECO:0000259" key="10">
    <source>
        <dbReference type="Pfam" id="PF08669"/>
    </source>
</evidence>
<evidence type="ECO:0000313" key="11">
    <source>
        <dbReference type="EMBL" id="ANO53215.1"/>
    </source>
</evidence>
<evidence type="ECO:0000256" key="3">
    <source>
        <dbReference type="ARBA" id="ARBA00022576"/>
    </source>
</evidence>
<dbReference type="Proteomes" id="UP000092695">
    <property type="component" value="Chromosome"/>
</dbReference>
<dbReference type="Gene3D" id="3.30.70.1400">
    <property type="entry name" value="Aminomethyltransferase beta-barrel domains"/>
    <property type="match status" value="1"/>
</dbReference>
<evidence type="ECO:0000256" key="5">
    <source>
        <dbReference type="ARBA" id="ARBA00031395"/>
    </source>
</evidence>
<feature type="domain" description="GCVT N-terminal" evidence="9">
    <location>
        <begin position="7"/>
        <end position="258"/>
    </location>
</feature>
<dbReference type="Gene3D" id="2.40.30.110">
    <property type="entry name" value="Aminomethyltransferase beta-barrel domains"/>
    <property type="match status" value="1"/>
</dbReference>
<feature type="domain" description="Aminomethyltransferase C-terminal" evidence="10">
    <location>
        <begin position="281"/>
        <end position="354"/>
    </location>
</feature>
<dbReference type="FunFam" id="4.10.1250.10:FF:000001">
    <property type="entry name" value="Aminomethyltransferase"/>
    <property type="match status" value="1"/>
</dbReference>
<comment type="subunit">
    <text evidence="7">The glycine cleavage system is composed of four proteins: P, T, L and H.</text>
</comment>
<dbReference type="HAMAP" id="MF_00259">
    <property type="entry name" value="GcvT"/>
    <property type="match status" value="1"/>
</dbReference>
<dbReference type="RefSeq" id="WP_068619327.1">
    <property type="nucleotide sequence ID" value="NZ_CP016268.1"/>
</dbReference>
<dbReference type="AlphaFoldDB" id="A0A193LKW6"/>
<sequence>MGLKTPLYTQHVELGARIVDFGGWDMPLHYGSQLEEHHAVRNAAGMFDVSHMTIVDISGPEAKPFLRKLLANDVARLTVSGKALYSCMLNEQGGVVDDLITYYLHDELYRVVVNAATREQDLAWIAAQVGEFDVTVTEQPDVAMIAVQGPDARELASRLLEPAMRDQAMALKPFHALAAGDYFIARTGYTGEDGWEIVLPAERAADFWNQLAKSGVRPCGLGARDTLRLEAGMNLYGTDMDLGTSPLASGLAWTIAWDPAERDFIGRAALEEQRAAGPAPRFCGLLLEDRGVLRNHLRVVVDGREDGEITSGGFSPTLNRSIAMARLPAGDYDRAQVEVRGKLLAVRVVKPPFVRNGKVCIEL</sequence>
<proteinExistence type="inferred from homology"/>
<reference evidence="11 12" key="1">
    <citation type="submission" date="2016-06" db="EMBL/GenBank/DDBJ databases">
        <title>Complete genome sequence of a deep-branching marine Gamma Proteobacterium Woeseia oceani type strain XK5.</title>
        <authorList>
            <person name="Mu D."/>
            <person name="Du Z."/>
        </authorList>
    </citation>
    <scope>NUCLEOTIDE SEQUENCE [LARGE SCALE GENOMIC DNA]</scope>
    <source>
        <strain evidence="11 12">XK5</strain>
    </source>
</reference>
<dbReference type="Pfam" id="PF01571">
    <property type="entry name" value="GCV_T"/>
    <property type="match status" value="1"/>
</dbReference>
<dbReference type="SUPFAM" id="SSF101790">
    <property type="entry name" value="Aminomethyltransferase beta-barrel domain"/>
    <property type="match status" value="1"/>
</dbReference>
<dbReference type="InterPro" id="IPR006222">
    <property type="entry name" value="GCVT_N"/>
</dbReference>
<comment type="similarity">
    <text evidence="1 7">Belongs to the GcvT family.</text>
</comment>
<dbReference type="InterPro" id="IPR013977">
    <property type="entry name" value="GcvT_C"/>
</dbReference>
<comment type="function">
    <text evidence="7">The glycine cleavage system catalyzes the degradation of glycine.</text>
</comment>
<dbReference type="InterPro" id="IPR027266">
    <property type="entry name" value="TrmE/GcvT-like"/>
</dbReference>
<protein>
    <recommendedName>
        <fullName evidence="2 7">Aminomethyltransferase</fullName>
        <ecNumber evidence="2 7">2.1.2.10</ecNumber>
    </recommendedName>
    <alternativeName>
        <fullName evidence="5 7">Glycine cleavage system T protein</fullName>
    </alternativeName>
</protein>
<dbReference type="InterPro" id="IPR028896">
    <property type="entry name" value="GcvT/YgfZ/DmdA"/>
</dbReference>
<evidence type="ECO:0000256" key="1">
    <source>
        <dbReference type="ARBA" id="ARBA00008609"/>
    </source>
</evidence>
<evidence type="ECO:0000256" key="7">
    <source>
        <dbReference type="HAMAP-Rule" id="MF_00259"/>
    </source>
</evidence>
<organism evidence="11 12">
    <name type="scientific">Woeseia oceani</name>
    <dbReference type="NCBI Taxonomy" id="1548547"/>
    <lineage>
        <taxon>Bacteria</taxon>
        <taxon>Pseudomonadati</taxon>
        <taxon>Pseudomonadota</taxon>
        <taxon>Gammaproteobacteria</taxon>
        <taxon>Woeseiales</taxon>
        <taxon>Woeseiaceae</taxon>
        <taxon>Woeseia</taxon>
    </lineage>
</organism>
<dbReference type="KEGG" id="woc:BA177_12780"/>
<dbReference type="PIRSF" id="PIRSF006487">
    <property type="entry name" value="GcvT"/>
    <property type="match status" value="1"/>
</dbReference>
<dbReference type="Gene3D" id="4.10.1250.10">
    <property type="entry name" value="Aminomethyltransferase fragment"/>
    <property type="match status" value="1"/>
</dbReference>
<dbReference type="GO" id="GO:0008483">
    <property type="term" value="F:transaminase activity"/>
    <property type="evidence" value="ECO:0007669"/>
    <property type="project" value="UniProtKB-KW"/>
</dbReference>
<dbReference type="NCBIfam" id="NF001567">
    <property type="entry name" value="PRK00389.1"/>
    <property type="match status" value="1"/>
</dbReference>
<dbReference type="SUPFAM" id="SSF103025">
    <property type="entry name" value="Folate-binding domain"/>
    <property type="match status" value="1"/>
</dbReference>
<name>A0A193LKW6_9GAMM</name>
<evidence type="ECO:0000256" key="2">
    <source>
        <dbReference type="ARBA" id="ARBA00012616"/>
    </source>
</evidence>
<evidence type="ECO:0000313" key="12">
    <source>
        <dbReference type="Proteomes" id="UP000092695"/>
    </source>
</evidence>
<dbReference type="Pfam" id="PF08669">
    <property type="entry name" value="GCV_T_C"/>
    <property type="match status" value="1"/>
</dbReference>
<accession>A0A193LKW6</accession>
<comment type="catalytic activity">
    <reaction evidence="6 7">
        <text>N(6)-[(R)-S(8)-aminomethyldihydrolipoyl]-L-lysyl-[protein] + (6S)-5,6,7,8-tetrahydrofolate = N(6)-[(R)-dihydrolipoyl]-L-lysyl-[protein] + (6R)-5,10-methylene-5,6,7,8-tetrahydrofolate + NH4(+)</text>
        <dbReference type="Rhea" id="RHEA:16945"/>
        <dbReference type="Rhea" id="RHEA-COMP:10475"/>
        <dbReference type="Rhea" id="RHEA-COMP:10492"/>
        <dbReference type="ChEBI" id="CHEBI:15636"/>
        <dbReference type="ChEBI" id="CHEBI:28938"/>
        <dbReference type="ChEBI" id="CHEBI:57453"/>
        <dbReference type="ChEBI" id="CHEBI:83100"/>
        <dbReference type="ChEBI" id="CHEBI:83143"/>
        <dbReference type="EC" id="2.1.2.10"/>
    </reaction>
</comment>
<evidence type="ECO:0000256" key="4">
    <source>
        <dbReference type="ARBA" id="ARBA00022679"/>
    </source>
</evidence>
<dbReference type="InterPro" id="IPR006223">
    <property type="entry name" value="GcvT"/>
</dbReference>
<dbReference type="GO" id="GO:0005960">
    <property type="term" value="C:glycine cleavage complex"/>
    <property type="evidence" value="ECO:0007669"/>
    <property type="project" value="InterPro"/>
</dbReference>
<dbReference type="FunFam" id="3.30.70.1400:FF:000001">
    <property type="entry name" value="Aminomethyltransferase"/>
    <property type="match status" value="1"/>
</dbReference>
<dbReference type="InterPro" id="IPR029043">
    <property type="entry name" value="GcvT/YgfZ_C"/>
</dbReference>
<keyword evidence="4 7" id="KW-0808">Transferase</keyword>
<dbReference type="PANTHER" id="PTHR43757">
    <property type="entry name" value="AMINOMETHYLTRANSFERASE"/>
    <property type="match status" value="1"/>
</dbReference>
<dbReference type="STRING" id="1548547.BA177_12780"/>
<dbReference type="GO" id="GO:0019464">
    <property type="term" value="P:glycine decarboxylation via glycine cleavage system"/>
    <property type="evidence" value="ECO:0007669"/>
    <property type="project" value="UniProtKB-UniRule"/>
</dbReference>
<dbReference type="Gene3D" id="3.30.1360.120">
    <property type="entry name" value="Probable tRNA modification gtpase trme, domain 1"/>
    <property type="match status" value="1"/>
</dbReference>
<dbReference type="GO" id="GO:0004047">
    <property type="term" value="F:aminomethyltransferase activity"/>
    <property type="evidence" value="ECO:0007669"/>
    <property type="project" value="UniProtKB-UniRule"/>
</dbReference>
<dbReference type="OrthoDB" id="9774591at2"/>
<dbReference type="PANTHER" id="PTHR43757:SF2">
    <property type="entry name" value="AMINOMETHYLTRANSFERASE, MITOCHONDRIAL"/>
    <property type="match status" value="1"/>
</dbReference>
<dbReference type="NCBIfam" id="TIGR00528">
    <property type="entry name" value="gcvT"/>
    <property type="match status" value="1"/>
</dbReference>